<feature type="domain" description="AMP-dependent synthetase/ligase" evidence="3">
    <location>
        <begin position="50"/>
        <end position="196"/>
    </location>
</feature>
<dbReference type="RefSeq" id="WP_091904085.1">
    <property type="nucleotide sequence ID" value="NZ_FOYX01000003.1"/>
</dbReference>
<sequence length="356" mass="39048">MGKSSLHPSFAIHGRILSLNDLTELSYSFIKEGEEFEKQIGEFIIDWIDDSSTILVHTSGSTGTPKTIVLKKVQMENSALATGSYFNLSPKSSALLCLPATYIAGKMMLVRAMVLGLDIHFVEPTSNPLEDINRSFDFGAMVPLQVANSLPKLSLLHKLIVGGAPIAASLRKEIKSIANASYETYGMTETITHIAVKPLNNGVAADAPFSILPDVEISKDNRACLVINAPKISDNIIVTNDVVELISPTEFKWLGRFDNIINSGGIKLNPEQIESKLSNILEQAFFIDSVFDAKLGEQLLLVVEGSVNVESLLKDIKETNVLSKYEIPRQIRTVTVFVRTKSGKVKRKETMTLLKA</sequence>
<dbReference type="SUPFAM" id="SSF56801">
    <property type="entry name" value="Acetyl-CoA synthetase-like"/>
    <property type="match status" value="1"/>
</dbReference>
<protein>
    <submittedName>
        <fullName evidence="4">O-succinylbenzoic acid--CoA ligase</fullName>
    </submittedName>
</protein>
<evidence type="ECO:0000256" key="2">
    <source>
        <dbReference type="ARBA" id="ARBA00022598"/>
    </source>
</evidence>
<dbReference type="Proteomes" id="UP000199462">
    <property type="component" value="Unassembled WGS sequence"/>
</dbReference>
<evidence type="ECO:0000256" key="1">
    <source>
        <dbReference type="ARBA" id="ARBA00006432"/>
    </source>
</evidence>
<dbReference type="PANTHER" id="PTHR43201">
    <property type="entry name" value="ACYL-COA SYNTHETASE"/>
    <property type="match status" value="1"/>
</dbReference>
<dbReference type="InterPro" id="IPR042099">
    <property type="entry name" value="ANL_N_sf"/>
</dbReference>
<dbReference type="GO" id="GO:0031956">
    <property type="term" value="F:medium-chain fatty acid-CoA ligase activity"/>
    <property type="evidence" value="ECO:0007669"/>
    <property type="project" value="TreeGrafter"/>
</dbReference>
<reference evidence="5" key="1">
    <citation type="submission" date="2016-10" db="EMBL/GenBank/DDBJ databases">
        <authorList>
            <person name="Varghese N."/>
            <person name="Submissions S."/>
        </authorList>
    </citation>
    <scope>NUCLEOTIDE SEQUENCE [LARGE SCALE GENOMIC DNA]</scope>
    <source>
        <strain evidence="5">DSM 19891</strain>
    </source>
</reference>
<dbReference type="EMBL" id="FOYX01000003">
    <property type="protein sequence ID" value="SFR82206.1"/>
    <property type="molecule type" value="Genomic_DNA"/>
</dbReference>
<dbReference type="PANTHER" id="PTHR43201:SF5">
    <property type="entry name" value="MEDIUM-CHAIN ACYL-COA LIGASE ACSF2, MITOCHONDRIAL"/>
    <property type="match status" value="1"/>
</dbReference>
<evidence type="ECO:0000313" key="4">
    <source>
        <dbReference type="EMBL" id="SFR82206.1"/>
    </source>
</evidence>
<evidence type="ECO:0000259" key="3">
    <source>
        <dbReference type="Pfam" id="PF00501"/>
    </source>
</evidence>
<keyword evidence="5" id="KW-1185">Reference proteome</keyword>
<dbReference type="InterPro" id="IPR045851">
    <property type="entry name" value="AMP-bd_C_sf"/>
</dbReference>
<dbReference type="AlphaFoldDB" id="A0A1I6JTC5"/>
<dbReference type="InterPro" id="IPR020845">
    <property type="entry name" value="AMP-binding_CS"/>
</dbReference>
<comment type="similarity">
    <text evidence="1">Belongs to the ATP-dependent AMP-binding enzyme family.</text>
</comment>
<organism evidence="4 5">
    <name type="scientific">Maribacter stanieri</name>
    <dbReference type="NCBI Taxonomy" id="440514"/>
    <lineage>
        <taxon>Bacteria</taxon>
        <taxon>Pseudomonadati</taxon>
        <taxon>Bacteroidota</taxon>
        <taxon>Flavobacteriia</taxon>
        <taxon>Flavobacteriales</taxon>
        <taxon>Flavobacteriaceae</taxon>
        <taxon>Maribacter</taxon>
    </lineage>
</organism>
<keyword evidence="2 4" id="KW-0436">Ligase</keyword>
<dbReference type="Pfam" id="PF00501">
    <property type="entry name" value="AMP-binding"/>
    <property type="match status" value="1"/>
</dbReference>
<name>A0A1I6JTC5_9FLAO</name>
<dbReference type="InterPro" id="IPR000873">
    <property type="entry name" value="AMP-dep_synth/lig_dom"/>
</dbReference>
<dbReference type="Gene3D" id="3.30.300.30">
    <property type="match status" value="1"/>
</dbReference>
<dbReference type="PROSITE" id="PS00455">
    <property type="entry name" value="AMP_BINDING"/>
    <property type="match status" value="1"/>
</dbReference>
<accession>A0A1I6JTC5</accession>
<gene>
    <name evidence="4" type="ORF">SAMN04488010_3000</name>
</gene>
<dbReference type="Gene3D" id="3.40.50.12780">
    <property type="entry name" value="N-terminal domain of ligase-like"/>
    <property type="match status" value="1"/>
</dbReference>
<evidence type="ECO:0000313" key="5">
    <source>
        <dbReference type="Proteomes" id="UP000199462"/>
    </source>
</evidence>
<dbReference type="STRING" id="440514.SAMN04488010_3000"/>
<dbReference type="GO" id="GO:0006631">
    <property type="term" value="P:fatty acid metabolic process"/>
    <property type="evidence" value="ECO:0007669"/>
    <property type="project" value="TreeGrafter"/>
</dbReference>
<proteinExistence type="inferred from homology"/>